<dbReference type="RefSeq" id="YP_010657615.1">
    <property type="nucleotide sequence ID" value="NC_070848.1"/>
</dbReference>
<reference evidence="1 2" key="1">
    <citation type="submission" date="2021-06" db="EMBL/GenBank/DDBJ databases">
        <authorList>
            <person name="Chen R."/>
            <person name="Qin H."/>
            <person name="He S."/>
            <person name="Han P."/>
            <person name="Xu F."/>
            <person name="Sun H."/>
            <person name="Fan H."/>
            <person name="Tong Y."/>
        </authorList>
    </citation>
    <scope>NUCLEOTIDE SEQUENCE [LARGE SCALE GENOMIC DNA]</scope>
</reference>
<proteinExistence type="predicted"/>
<dbReference type="EMBL" id="MZ447858">
    <property type="protein sequence ID" value="UAW01180.1"/>
    <property type="molecule type" value="Genomic_DNA"/>
</dbReference>
<organism evidence="1 2">
    <name type="scientific">Vibrio phage BUCT194</name>
    <dbReference type="NCBI Taxonomy" id="2859072"/>
    <lineage>
        <taxon>Viruses</taxon>
        <taxon>Duplodnaviria</taxon>
        <taxon>Heunggongvirae</taxon>
        <taxon>Uroviricota</taxon>
        <taxon>Caudoviricetes</taxon>
        <taxon>Schitoviridae</taxon>
        <taxon>Varunavirus</taxon>
        <taxon>Varunavirus BUCT194</taxon>
    </lineage>
</organism>
<accession>A0AAE9BP77</accession>
<dbReference type="GeneID" id="77933534"/>
<name>A0AAE9BP77_9CAUD</name>
<sequence length="63" mass="7111">MSYKYRITVLGGNVSYLCNSYSYYEDVIKVTDPVVDVAECFIAKYQPKAVLIPSKSALIEILK</sequence>
<dbReference type="Proteomes" id="UP000828026">
    <property type="component" value="Segment"/>
</dbReference>
<protein>
    <submittedName>
        <fullName evidence="1">Uncharacterized protein</fullName>
    </submittedName>
</protein>
<keyword evidence="2" id="KW-1185">Reference proteome</keyword>
<evidence type="ECO:0000313" key="2">
    <source>
        <dbReference type="Proteomes" id="UP000828026"/>
    </source>
</evidence>
<evidence type="ECO:0000313" key="1">
    <source>
        <dbReference type="EMBL" id="UAW01180.1"/>
    </source>
</evidence>
<dbReference type="KEGG" id="vg:77933534"/>